<dbReference type="RefSeq" id="XP_066651517.1">
    <property type="nucleotide sequence ID" value="XM_066801625.1"/>
</dbReference>
<keyword evidence="1" id="KW-0472">Membrane</keyword>
<keyword evidence="3" id="KW-1185">Reference proteome</keyword>
<evidence type="ECO:0000313" key="3">
    <source>
        <dbReference type="Proteomes" id="UP001360953"/>
    </source>
</evidence>
<evidence type="ECO:0000313" key="2">
    <source>
        <dbReference type="EMBL" id="KAK7531693.1"/>
    </source>
</evidence>
<feature type="transmembrane region" description="Helical" evidence="1">
    <location>
        <begin position="20"/>
        <end position="39"/>
    </location>
</feature>
<proteinExistence type="predicted"/>
<keyword evidence="1" id="KW-0812">Transmembrane</keyword>
<dbReference type="Proteomes" id="UP001360953">
    <property type="component" value="Unassembled WGS sequence"/>
</dbReference>
<reference evidence="2 3" key="1">
    <citation type="submission" date="2024-04" db="EMBL/GenBank/DDBJ databases">
        <title>Phyllosticta paracitricarpa is synonymous to the EU quarantine fungus P. citricarpa based on phylogenomic analyses.</title>
        <authorList>
            <consortium name="Lawrence Berkeley National Laboratory"/>
            <person name="Van ingen-buijs V.A."/>
            <person name="Van westerhoven A.C."/>
            <person name="Haridas S."/>
            <person name="Skiadas P."/>
            <person name="Martin F."/>
            <person name="Groenewald J.Z."/>
            <person name="Crous P.W."/>
            <person name="Seidl M.F."/>
        </authorList>
    </citation>
    <scope>NUCLEOTIDE SEQUENCE [LARGE SCALE GENOMIC DNA]</scope>
    <source>
        <strain evidence="2 3">CPC 17464</strain>
    </source>
</reference>
<keyword evidence="1" id="KW-1133">Transmembrane helix</keyword>
<dbReference type="EMBL" id="JBBPEH010000012">
    <property type="protein sequence ID" value="KAK7531693.1"/>
    <property type="molecule type" value="Genomic_DNA"/>
</dbReference>
<evidence type="ECO:0000256" key="1">
    <source>
        <dbReference type="SAM" id="Phobius"/>
    </source>
</evidence>
<sequence length="105" mass="11495">MPLGGWLLLRLSSPRLHSRILLLFVSLWAGCRGSALFVLRARKKGGTEKDAQQLQTMMAKGVGVVDTVVSGSVEYCLSCLMRLLPLSEREVFAQENGTTGENDTK</sequence>
<comment type="caution">
    <text evidence="2">The sequence shown here is derived from an EMBL/GenBank/DDBJ whole genome shotgun (WGS) entry which is preliminary data.</text>
</comment>
<organism evidence="2 3">
    <name type="scientific">Phyllosticta citribraziliensis</name>
    <dbReference type="NCBI Taxonomy" id="989973"/>
    <lineage>
        <taxon>Eukaryota</taxon>
        <taxon>Fungi</taxon>
        <taxon>Dikarya</taxon>
        <taxon>Ascomycota</taxon>
        <taxon>Pezizomycotina</taxon>
        <taxon>Dothideomycetes</taxon>
        <taxon>Dothideomycetes incertae sedis</taxon>
        <taxon>Botryosphaeriales</taxon>
        <taxon>Phyllostictaceae</taxon>
        <taxon>Phyllosticta</taxon>
    </lineage>
</organism>
<protein>
    <submittedName>
        <fullName evidence="2">Uncharacterized protein</fullName>
    </submittedName>
</protein>
<name>A0ABR1LAM6_9PEZI</name>
<dbReference type="GeneID" id="92034531"/>
<gene>
    <name evidence="2" type="ORF">J3D65DRAFT_638453</name>
</gene>
<accession>A0ABR1LAM6</accession>